<feature type="region of interest" description="Disordered" evidence="3">
    <location>
        <begin position="431"/>
        <end position="463"/>
    </location>
</feature>
<feature type="compositionally biased region" description="Low complexity" evidence="3">
    <location>
        <begin position="580"/>
        <end position="593"/>
    </location>
</feature>
<evidence type="ECO:0000259" key="4">
    <source>
        <dbReference type="PROSITE" id="PS51857"/>
    </source>
</evidence>
<dbReference type="InterPro" id="IPR002059">
    <property type="entry name" value="CSP_DNA-bd"/>
</dbReference>
<name>A0A9P6W3F7_RHOMI</name>
<feature type="region of interest" description="Disordered" evidence="3">
    <location>
        <begin position="365"/>
        <end position="387"/>
    </location>
</feature>
<dbReference type="AlphaFoldDB" id="A0A9P6W3F7"/>
<comment type="subcellular location">
    <subcellularLocation>
        <location evidence="1">Cytoplasm</location>
    </subcellularLocation>
</comment>
<evidence type="ECO:0000256" key="1">
    <source>
        <dbReference type="ARBA" id="ARBA00004496"/>
    </source>
</evidence>
<accession>A0A9P6W3F7</accession>
<dbReference type="InterPro" id="IPR012340">
    <property type="entry name" value="NA-bd_OB-fold"/>
</dbReference>
<proteinExistence type="predicted"/>
<evidence type="ECO:0000256" key="3">
    <source>
        <dbReference type="SAM" id="MobiDB-lite"/>
    </source>
</evidence>
<feature type="compositionally biased region" description="Pro residues" evidence="3">
    <location>
        <begin position="369"/>
        <end position="379"/>
    </location>
</feature>
<dbReference type="PROSITE" id="PS51857">
    <property type="entry name" value="CSD_2"/>
    <property type="match status" value="1"/>
</dbReference>
<feature type="compositionally biased region" description="Basic and acidic residues" evidence="3">
    <location>
        <begin position="57"/>
        <end position="66"/>
    </location>
</feature>
<dbReference type="GO" id="GO:0005737">
    <property type="term" value="C:cytoplasm"/>
    <property type="evidence" value="ECO:0007669"/>
    <property type="project" value="UniProtKB-SubCell"/>
</dbReference>
<dbReference type="Gene3D" id="2.40.50.140">
    <property type="entry name" value="Nucleic acid-binding proteins"/>
    <property type="match status" value="1"/>
</dbReference>
<dbReference type="PANTHER" id="PTHR46109:SF1">
    <property type="entry name" value="PROTEIN LIN-28 HOMOLOG"/>
    <property type="match status" value="1"/>
</dbReference>
<dbReference type="GO" id="GO:0031054">
    <property type="term" value="P:pre-miRNA processing"/>
    <property type="evidence" value="ECO:0007669"/>
    <property type="project" value="TreeGrafter"/>
</dbReference>
<feature type="domain" description="CSD" evidence="4">
    <location>
        <begin position="479"/>
        <end position="549"/>
    </location>
</feature>
<feature type="region of interest" description="Disordered" evidence="3">
    <location>
        <begin position="45"/>
        <end position="66"/>
    </location>
</feature>
<evidence type="ECO:0000313" key="6">
    <source>
        <dbReference type="Proteomes" id="UP000777482"/>
    </source>
</evidence>
<dbReference type="OrthoDB" id="422005at2759"/>
<dbReference type="GO" id="GO:0005634">
    <property type="term" value="C:nucleus"/>
    <property type="evidence" value="ECO:0007669"/>
    <property type="project" value="TreeGrafter"/>
</dbReference>
<dbReference type="InterPro" id="IPR011129">
    <property type="entry name" value="CSD"/>
</dbReference>
<feature type="compositionally biased region" description="Polar residues" evidence="3">
    <location>
        <begin position="431"/>
        <end position="447"/>
    </location>
</feature>
<dbReference type="Proteomes" id="UP000777482">
    <property type="component" value="Unassembled WGS sequence"/>
</dbReference>
<keyword evidence="2" id="KW-0963">Cytoplasm</keyword>
<comment type="caution">
    <text evidence="5">The sequence shown here is derived from an EMBL/GenBank/DDBJ whole genome shotgun (WGS) entry which is preliminary data.</text>
</comment>
<feature type="region of interest" description="Disordered" evidence="3">
    <location>
        <begin position="575"/>
        <end position="612"/>
    </location>
</feature>
<gene>
    <name evidence="5" type="ORF">C6P46_004095</name>
</gene>
<dbReference type="Pfam" id="PF00313">
    <property type="entry name" value="CSD"/>
    <property type="match status" value="1"/>
</dbReference>
<dbReference type="SMART" id="SM00357">
    <property type="entry name" value="CSP"/>
    <property type="match status" value="1"/>
</dbReference>
<evidence type="ECO:0000313" key="5">
    <source>
        <dbReference type="EMBL" id="KAG0661141.1"/>
    </source>
</evidence>
<sequence>MHVKELTPQRLRLVGRVFAFRTTRLERSRFPLRHIPQRRQQLMIAPNPRSRRRAKSRSQEKGERYAEPAFATANRACESPVGDPSPSGVAALLLPLLLVECPFAPPFQNLALRFQLTLDSPCSTPPKSPIILDDGASHDEDATPTSLQDESAAAAAAAFDKLAPRRKRSLSADSHDRASAAAVVQVDPIGAAVQLPDREPRAISLAPPPPSSETPWKSVALQSPPLPIPFVAVTSPPLTVPAPPQHQHQHQHRSAYPISSAAGFVQEAPAVYQSPYSFVSYDLSPGFLPLPPPSTTTTTSTALPPVVAPFSSAPSGLPEQHPETFSPPFPVPPTTLYYPIPGEPNHLLPPSAGYSLPPASHAHTMPWPATTPAPPPRSPPRLVANGFTYPISSSSSAAPSPRAHFDPGLQVRAVPPTVLWSKGALASFGAATSTTKRFEASPTTKTSNGGGGRRPQVHEHGSPDWSVLRQQIQAGEHPRSRGTCKFFNPQTGFGYIIDDRAEELATDVFVHFTGIEQSRGFRCLSPGERVEYILTQNSAGRVQALKVVGENGAQLLGLADPVQANRVRDAARKLSPTIDSGGSDSSSSPSSLSGSGGGGARPRKPRVVPIPPSKLMAPIMAGTTNALGLIEPIVHSD</sequence>
<dbReference type="EMBL" id="PUHQ01000037">
    <property type="protein sequence ID" value="KAG0661141.1"/>
    <property type="molecule type" value="Genomic_DNA"/>
</dbReference>
<protein>
    <recommendedName>
        <fullName evidence="4">CSD domain-containing protein</fullName>
    </recommendedName>
</protein>
<dbReference type="InterPro" id="IPR051373">
    <property type="entry name" value="Lin-28_RNA-binding"/>
</dbReference>
<reference evidence="5 6" key="1">
    <citation type="submission" date="2020-11" db="EMBL/GenBank/DDBJ databases">
        <title>Kefir isolates.</title>
        <authorList>
            <person name="Marcisauskas S."/>
            <person name="Kim Y."/>
            <person name="Blasche S."/>
        </authorList>
    </citation>
    <scope>NUCLEOTIDE SEQUENCE [LARGE SCALE GENOMIC DNA]</scope>
    <source>
        <strain evidence="5 6">KR</strain>
    </source>
</reference>
<dbReference type="GO" id="GO:0003729">
    <property type="term" value="F:mRNA binding"/>
    <property type="evidence" value="ECO:0007669"/>
    <property type="project" value="TreeGrafter"/>
</dbReference>
<dbReference type="PANTHER" id="PTHR46109">
    <property type="entry name" value="PROTEIN LIN-28"/>
    <property type="match status" value="1"/>
</dbReference>
<dbReference type="SUPFAM" id="SSF50249">
    <property type="entry name" value="Nucleic acid-binding proteins"/>
    <property type="match status" value="1"/>
</dbReference>
<evidence type="ECO:0000256" key="2">
    <source>
        <dbReference type="ARBA" id="ARBA00022490"/>
    </source>
</evidence>
<feature type="region of interest" description="Disordered" evidence="3">
    <location>
        <begin position="127"/>
        <end position="148"/>
    </location>
</feature>
<organism evidence="5 6">
    <name type="scientific">Rhodotorula mucilaginosa</name>
    <name type="common">Yeast</name>
    <name type="synonym">Rhodotorula rubra</name>
    <dbReference type="NCBI Taxonomy" id="5537"/>
    <lineage>
        <taxon>Eukaryota</taxon>
        <taxon>Fungi</taxon>
        <taxon>Dikarya</taxon>
        <taxon>Basidiomycota</taxon>
        <taxon>Pucciniomycotina</taxon>
        <taxon>Microbotryomycetes</taxon>
        <taxon>Sporidiobolales</taxon>
        <taxon>Sporidiobolaceae</taxon>
        <taxon>Rhodotorula</taxon>
    </lineage>
</organism>
<keyword evidence="6" id="KW-1185">Reference proteome</keyword>